<name>T1EZY1_HELRO</name>
<organism evidence="3 4">
    <name type="scientific">Helobdella robusta</name>
    <name type="common">Californian leech</name>
    <dbReference type="NCBI Taxonomy" id="6412"/>
    <lineage>
        <taxon>Eukaryota</taxon>
        <taxon>Metazoa</taxon>
        <taxon>Spiralia</taxon>
        <taxon>Lophotrochozoa</taxon>
        <taxon>Annelida</taxon>
        <taxon>Clitellata</taxon>
        <taxon>Hirudinea</taxon>
        <taxon>Rhynchobdellida</taxon>
        <taxon>Glossiphoniidae</taxon>
        <taxon>Helobdella</taxon>
    </lineage>
</organism>
<dbReference type="EMBL" id="KB095905">
    <property type="protein sequence ID" value="ESO10064.1"/>
    <property type="molecule type" value="Genomic_DNA"/>
</dbReference>
<evidence type="ECO:0000313" key="2">
    <source>
        <dbReference type="EMBL" id="ESO10064.1"/>
    </source>
</evidence>
<sequence length="184" mass="20203">MLQCRKIMQPFNDKKYIRTCRWRFCNIHFMITPFIQPATPAFITHTAALAPYTPIHSINISNSSNTNNNSNGPVTNNNNNCNGTVYPGSPTTPNESPNGIINYAPATFTYPQIIQPGFEQTPAGFAPFSVIGYISPSPTNGPFTPLQPHFQPIPGADPHSPTTLNMAPTFVPALHCLPPQQIMH</sequence>
<evidence type="ECO:0000313" key="4">
    <source>
        <dbReference type="Proteomes" id="UP000015101"/>
    </source>
</evidence>
<reference evidence="3" key="3">
    <citation type="submission" date="2015-06" db="UniProtKB">
        <authorList>
            <consortium name="EnsemblMetazoa"/>
        </authorList>
    </citation>
    <scope>IDENTIFICATION</scope>
</reference>
<feature type="region of interest" description="Disordered" evidence="1">
    <location>
        <begin position="63"/>
        <end position="92"/>
    </location>
</feature>
<keyword evidence="4" id="KW-1185">Reference proteome</keyword>
<feature type="compositionally biased region" description="Low complexity" evidence="1">
    <location>
        <begin position="63"/>
        <end position="83"/>
    </location>
</feature>
<protein>
    <submittedName>
        <fullName evidence="2 3">Uncharacterized protein</fullName>
    </submittedName>
</protein>
<evidence type="ECO:0000256" key="1">
    <source>
        <dbReference type="SAM" id="MobiDB-lite"/>
    </source>
</evidence>
<evidence type="ECO:0000313" key="3">
    <source>
        <dbReference type="EnsemblMetazoa" id="HelroP167912"/>
    </source>
</evidence>
<dbReference type="EnsemblMetazoa" id="HelroT167912">
    <property type="protein sequence ID" value="HelroP167912"/>
    <property type="gene ID" value="HelroG167912"/>
</dbReference>
<dbReference type="CTD" id="20202131"/>
<proteinExistence type="predicted"/>
<dbReference type="InParanoid" id="T1EZY1"/>
<dbReference type="AlphaFoldDB" id="T1EZY1"/>
<dbReference type="GeneID" id="20202131"/>
<accession>T1EZY1</accession>
<gene>
    <name evidence="3" type="primary">20202131</name>
    <name evidence="2" type="ORF">HELRODRAFT_167912</name>
</gene>
<reference evidence="4" key="1">
    <citation type="submission" date="2012-12" db="EMBL/GenBank/DDBJ databases">
        <authorList>
            <person name="Hellsten U."/>
            <person name="Grimwood J."/>
            <person name="Chapman J.A."/>
            <person name="Shapiro H."/>
            <person name="Aerts A."/>
            <person name="Otillar R.P."/>
            <person name="Terry A.Y."/>
            <person name="Boore J.L."/>
            <person name="Simakov O."/>
            <person name="Marletaz F."/>
            <person name="Cho S.-J."/>
            <person name="Edsinger-Gonzales E."/>
            <person name="Havlak P."/>
            <person name="Kuo D.-H."/>
            <person name="Larsson T."/>
            <person name="Lv J."/>
            <person name="Arendt D."/>
            <person name="Savage R."/>
            <person name="Osoegawa K."/>
            <person name="de Jong P."/>
            <person name="Lindberg D.R."/>
            <person name="Seaver E.C."/>
            <person name="Weisblat D.A."/>
            <person name="Putnam N.H."/>
            <person name="Grigoriev I.V."/>
            <person name="Rokhsar D.S."/>
        </authorList>
    </citation>
    <scope>NUCLEOTIDE SEQUENCE</scope>
</reference>
<reference evidence="2 4" key="2">
    <citation type="journal article" date="2013" name="Nature">
        <title>Insights into bilaterian evolution from three spiralian genomes.</title>
        <authorList>
            <person name="Simakov O."/>
            <person name="Marletaz F."/>
            <person name="Cho S.J."/>
            <person name="Edsinger-Gonzales E."/>
            <person name="Havlak P."/>
            <person name="Hellsten U."/>
            <person name="Kuo D.H."/>
            <person name="Larsson T."/>
            <person name="Lv J."/>
            <person name="Arendt D."/>
            <person name="Savage R."/>
            <person name="Osoegawa K."/>
            <person name="de Jong P."/>
            <person name="Grimwood J."/>
            <person name="Chapman J.A."/>
            <person name="Shapiro H."/>
            <person name="Aerts A."/>
            <person name="Otillar R.P."/>
            <person name="Terry A.Y."/>
            <person name="Boore J.L."/>
            <person name="Grigoriev I.V."/>
            <person name="Lindberg D.R."/>
            <person name="Seaver E.C."/>
            <person name="Weisblat D.A."/>
            <person name="Putnam N.H."/>
            <person name="Rokhsar D.S."/>
        </authorList>
    </citation>
    <scope>NUCLEOTIDE SEQUENCE</scope>
</reference>
<dbReference type="Proteomes" id="UP000015101">
    <property type="component" value="Unassembled WGS sequence"/>
</dbReference>
<dbReference type="HOGENOM" id="CLU_1469763_0_0_1"/>
<dbReference type="EMBL" id="AMQM01002865">
    <property type="status" value="NOT_ANNOTATED_CDS"/>
    <property type="molecule type" value="Genomic_DNA"/>
</dbReference>
<dbReference type="RefSeq" id="XP_009011878.1">
    <property type="nucleotide sequence ID" value="XM_009013630.1"/>
</dbReference>
<dbReference type="KEGG" id="hro:HELRODRAFT_167912"/>